<proteinExistence type="predicted"/>
<dbReference type="SUPFAM" id="SSF51126">
    <property type="entry name" value="Pectin lyase-like"/>
    <property type="match status" value="2"/>
</dbReference>
<dbReference type="RefSeq" id="WP_005276555.1">
    <property type="nucleotide sequence ID" value="NZ_PEHN01000001.1"/>
</dbReference>
<dbReference type="InterPro" id="IPR008638">
    <property type="entry name" value="FhaB/CdiA-like_TPS"/>
</dbReference>
<accession>A0A2G4U7F0</accession>
<keyword evidence="1" id="KW-0800">Toxin</keyword>
<evidence type="ECO:0000313" key="4">
    <source>
        <dbReference type="Proteomes" id="UP000229378"/>
    </source>
</evidence>
<feature type="domain" description="Filamentous haemagglutinin FhaB/tRNA nuclease CdiA-like TPS" evidence="2">
    <location>
        <begin position="36"/>
        <end position="153"/>
    </location>
</feature>
<dbReference type="SMART" id="SM00912">
    <property type="entry name" value="Haemagg_act"/>
    <property type="match status" value="2"/>
</dbReference>
<dbReference type="Gene3D" id="2.160.20.10">
    <property type="entry name" value="Single-stranded right-handed beta-helix, Pectin lyase-like"/>
    <property type="match status" value="2"/>
</dbReference>
<feature type="domain" description="Filamentous haemagglutinin FhaB/tRNA nuclease CdiA-like TPS" evidence="2">
    <location>
        <begin position="159"/>
        <end position="279"/>
    </location>
</feature>
<dbReference type="InterPro" id="IPR032721">
    <property type="entry name" value="Toxin-deaminase"/>
</dbReference>
<gene>
    <name evidence="3" type="ORF">CS533_00365</name>
</gene>
<organism evidence="3 4">
    <name type="scientific">Yersinia bercovieri</name>
    <dbReference type="NCBI Taxonomy" id="634"/>
    <lineage>
        <taxon>Bacteria</taxon>
        <taxon>Pseudomonadati</taxon>
        <taxon>Pseudomonadota</taxon>
        <taxon>Gammaproteobacteria</taxon>
        <taxon>Enterobacterales</taxon>
        <taxon>Yersiniaceae</taxon>
        <taxon>Yersinia</taxon>
    </lineage>
</organism>
<dbReference type="InterPro" id="IPR012334">
    <property type="entry name" value="Pectin_lyas_fold"/>
</dbReference>
<dbReference type="Proteomes" id="UP000229378">
    <property type="component" value="Unassembled WGS sequence"/>
</dbReference>
<dbReference type="Pfam" id="PF13332">
    <property type="entry name" value="Fil_haemagg_2"/>
    <property type="match status" value="2"/>
</dbReference>
<sequence>MEEFACRSRRIASWLLIYLTALEPLHPAIAAQQQEIPPVVNIHAPNANGISHNLYDDFSINASGGVLNNATEAGQSVLAGELAANPKFNGNSAKLIINEVVSSKPSNLAGKLEIFGQKADLLIANPNGLTCDGCSFINARHIILSGGSTSLDKLLADVYNRAQIVNINAPNANGISHNRYRDFSINAYGGVLNNATEAGQSVLAGKLAANHKFNGNSAKLIINEVVSNDPSTLAGKLEIFGQKADLLIANPNGLTCDGCSFINASGVTLTTGTPIFNSQGELERLNVAGGAITVGEKGFNGQSYDYTQFISRTLTLEGEAHASHLDIILGVNQVDYQNGHIQSAQPGEAAPVLALDTKELGGMYANRIRLVATEKGADLNAKNITSHQGNISLDAAGNITFGNVTAKKDLNVIGQNTTVTVGSTLHSGRDITLANAELNNFGQVKADRDMRLFSDQVRNTGSSAKLYANNQMWIQKDAEGNKNALVENKSGSIKTGTGDLIIRTDKLENTRQIFNADWEGLTPDSTSANVYDNEDYRYHPVIKTVNLSEDQLPYDFPRKWFGTTDFRVIHKLAQWSLYKVNTEKSLYQVTAEAPAATLYSGGNLYINASQLANKVSNIGADKDIFLTGDNFLNSSHSSWIKDEFIDYEVQGGMHNRDRAMEHEWYTVWTEAEKYPAAITAQGNVVLDFNNQIHLDAGWPKNEEDSDISFWLKQQTQPILHGNNILLHGNRIISNDLIHARGDLTFIAEDTIDLNSSTLRGRDISLTALNDINVINSEVAGRDILVSSRQGHIEFKPIDDIPHYFQPDYQRVISQINARGDFTAIAGKNINLTDTLLHPARNISLLANQDVNIVHTDSLITLALLSKIFTRAENIELFNKLFSLPGQLKSHGNMTFNAGNNLSLRGVTLDAGQDVNLHAARDINLSPRNIPWMATLLSEKHKTIDSIFYPHDDISLAFSVSHIPELNAQINANGNILINAGRDILAQASTITADKNITLLAGQNIQLPALPYPAVTPRQDRQMVTRVQAGENLSAAANSQLLGYGAELFSGGDMTLTSGGNMRFESLLNEEHHGGGDNFSYRKLQQPTQLNSGGVLTLISNGSILFQATQLAAKSLMDIAAEGGYLFAQAMEETSHAEERWTTRRWYGRKKSHHNVSHSSINKVTEFTAGGDISLLSRDDSTYQASKIAAGQNAKLTSTHGKVIFEAVKDSAFEQKTTLAKGFYIKQTDSGYQQGKWVLPTIHTGGELTVNAAQGISADVKAKNSQSIQAAINALAVIPGNEWLKDLHLRDDVQWQKVMDAYHSWDHQSERLNPVVAAVIGIGVAVATAGSGLVATANSAVGGGVAGGAVTGGISALASQAAVSLVDNQGDISKTFKDLGSKSSVKSLVTSMAIGGALSGFDVLMGWEAAAEGASAAKLPRLSDGDWSKVAQRVAGQSLLSSSLNTGINGGSFKDNLTLALLANLGGQLHAEGANLIGNNGAVLGAPGKAISHAIMAGIAAEIGGGSAKGAAAGALAAELAGVVMGDNIIGPQEWQERQAQLSRIAGAVAGALVTGRAEGAYSGANAAELVERFNRQLHLAEVKAVNELAQGNHVKQERFLAASCRQVNCTAQESLNSAERARAETLMARYPDTAEEDGILTRYWIQKEKQRFGHYPAFTGVEQIQLFTYTETDKLSDSQLFAKNQWVENASNITGWSKGTIEALGLSISLAGVVQGKGGAAKAMTPTSNWGDFLRTEKVIQQSAVMKQQIIDIRASLPSGLKREGNVAVAHVNIDGLPLRVSAHSRIDTPTLSQVAQGIVGKSSGIFSTQTLPSKTGAMIPRATDSEAKILDSIAKQLGNKTTTTGTVNIFTERPACVSCLGVVEQFKAKYPNIQVNVLDNNGVVLRPLRKN</sequence>
<dbReference type="InterPro" id="IPR011050">
    <property type="entry name" value="Pectin_lyase_fold/virulence"/>
</dbReference>
<dbReference type="InterPro" id="IPR025157">
    <property type="entry name" value="Hemagglutinin_rpt"/>
</dbReference>
<dbReference type="Pfam" id="PF04830">
    <property type="entry name" value="DUF637"/>
    <property type="match status" value="1"/>
</dbReference>
<dbReference type="Pfam" id="PF05860">
    <property type="entry name" value="TPS"/>
    <property type="match status" value="2"/>
</dbReference>
<evidence type="ECO:0000313" key="3">
    <source>
        <dbReference type="EMBL" id="PHZ29233.1"/>
    </source>
</evidence>
<dbReference type="EMBL" id="PEHN01000001">
    <property type="protein sequence ID" value="PHZ29233.1"/>
    <property type="molecule type" value="Genomic_DNA"/>
</dbReference>
<dbReference type="GO" id="GO:0090729">
    <property type="term" value="F:toxin activity"/>
    <property type="evidence" value="ECO:0007669"/>
    <property type="project" value="UniProtKB-KW"/>
</dbReference>
<reference evidence="3 4" key="1">
    <citation type="submission" date="2017-10" db="EMBL/GenBank/DDBJ databases">
        <authorList>
            <person name="Banno H."/>
            <person name="Chua N.-H."/>
        </authorList>
    </citation>
    <scope>NUCLEOTIDE SEQUENCE [LARGE SCALE GENOMIC DNA]</scope>
    <source>
        <strain evidence="3 4">SCPM-O-B-7607</strain>
    </source>
</reference>
<protein>
    <submittedName>
        <fullName evidence="3">Heme utilization protein</fullName>
    </submittedName>
</protein>
<evidence type="ECO:0000259" key="2">
    <source>
        <dbReference type="SMART" id="SM00912"/>
    </source>
</evidence>
<dbReference type="GO" id="GO:0003824">
    <property type="term" value="F:catalytic activity"/>
    <property type="evidence" value="ECO:0007669"/>
    <property type="project" value="UniProtKB-ARBA"/>
</dbReference>
<comment type="caution">
    <text evidence="3">The sequence shown here is derived from an EMBL/GenBank/DDBJ whole genome shotgun (WGS) entry which is preliminary data.</text>
</comment>
<dbReference type="Pfam" id="PF14424">
    <property type="entry name" value="Toxin-deaminase"/>
    <property type="match status" value="1"/>
</dbReference>
<dbReference type="InterPro" id="IPR006915">
    <property type="entry name" value="DUF637_hemagglutn_put"/>
</dbReference>
<name>A0A2G4U7F0_YERBE</name>
<evidence type="ECO:0000256" key="1">
    <source>
        <dbReference type="ARBA" id="ARBA00022656"/>
    </source>
</evidence>
<dbReference type="NCBIfam" id="TIGR01901">
    <property type="entry name" value="adhes_NPXG"/>
    <property type="match status" value="2"/>
</dbReference>